<organism evidence="1 2">
    <name type="scientific">Elasticomyces elasticus</name>
    <dbReference type="NCBI Taxonomy" id="574655"/>
    <lineage>
        <taxon>Eukaryota</taxon>
        <taxon>Fungi</taxon>
        <taxon>Dikarya</taxon>
        <taxon>Ascomycota</taxon>
        <taxon>Pezizomycotina</taxon>
        <taxon>Dothideomycetes</taxon>
        <taxon>Dothideomycetidae</taxon>
        <taxon>Mycosphaerellales</taxon>
        <taxon>Teratosphaeriaceae</taxon>
        <taxon>Elasticomyces</taxon>
    </lineage>
</organism>
<dbReference type="Proteomes" id="UP001310594">
    <property type="component" value="Unassembled WGS sequence"/>
</dbReference>
<name>A0AAN7WFA6_9PEZI</name>
<comment type="caution">
    <text evidence="1">The sequence shown here is derived from an EMBL/GenBank/DDBJ whole genome shotgun (WGS) entry which is preliminary data.</text>
</comment>
<dbReference type="AlphaFoldDB" id="A0AAN7WFA6"/>
<accession>A0AAN7WFA6</accession>
<proteinExistence type="predicted"/>
<dbReference type="EMBL" id="JAVRQU010000005">
    <property type="protein sequence ID" value="KAK5703185.1"/>
    <property type="molecule type" value="Genomic_DNA"/>
</dbReference>
<evidence type="ECO:0000313" key="2">
    <source>
        <dbReference type="Proteomes" id="UP001310594"/>
    </source>
</evidence>
<gene>
    <name evidence="1" type="ORF">LTR97_004134</name>
</gene>
<sequence>MAGEIRSETIVANPRAGQGQNVVAIDHAETAIKDVLKTSRVTSAAADYGDILNELHKYGLQKTVYSLLSPTYKTRRLSSSLEHEEPESSLRLLQKPNTLDVSLDGRLEENSSTIQTEQDVATKIQDNAEKVQRRSSRLATMTAELQQIAATASEATGKNILLVVKDTIFVWVNASDQTVADPAVRRQAGVACCFYALPSELRKDIYDRYFDLEKGLRTTESGAERPFNLFAIRIHDGVGRRYVEKLAMCDTSTFIRREFEPMFFDRVIFTQSLTLSTTYPNALDLKYAIERIPQHLRSCLRRLRGPLKGCGQDERTSQAIPRFGSLFASRMHLLRGESFRNIQHMRDSVVSITEGGEEDCRLALGEDQLRITYQREKLSWGSGFAIKDLLEGVRNLCERLGSLGYDGFEGVDVLMRK</sequence>
<protein>
    <submittedName>
        <fullName evidence="1">Uncharacterized protein</fullName>
    </submittedName>
</protein>
<reference evidence="1" key="1">
    <citation type="submission" date="2023-08" db="EMBL/GenBank/DDBJ databases">
        <title>Black Yeasts Isolated from many extreme environments.</title>
        <authorList>
            <person name="Coleine C."/>
            <person name="Stajich J.E."/>
            <person name="Selbmann L."/>
        </authorList>
    </citation>
    <scope>NUCLEOTIDE SEQUENCE</scope>
    <source>
        <strain evidence="1">CCFEE 5810</strain>
    </source>
</reference>
<evidence type="ECO:0000313" key="1">
    <source>
        <dbReference type="EMBL" id="KAK5703185.1"/>
    </source>
</evidence>